<evidence type="ECO:0000313" key="1">
    <source>
        <dbReference type="EMBL" id="QDT42190.1"/>
    </source>
</evidence>
<name>A0A517REB5_9PLAN</name>
<organism evidence="1 2">
    <name type="scientific">Gimesia alba</name>
    <dbReference type="NCBI Taxonomy" id="2527973"/>
    <lineage>
        <taxon>Bacteria</taxon>
        <taxon>Pseudomonadati</taxon>
        <taxon>Planctomycetota</taxon>
        <taxon>Planctomycetia</taxon>
        <taxon>Planctomycetales</taxon>
        <taxon>Planctomycetaceae</taxon>
        <taxon>Gimesia</taxon>
    </lineage>
</organism>
<dbReference type="KEGG" id="gaz:Pan241w_22710"/>
<dbReference type="Proteomes" id="UP000317171">
    <property type="component" value="Chromosome"/>
</dbReference>
<dbReference type="AlphaFoldDB" id="A0A517REB5"/>
<proteinExistence type="predicted"/>
<keyword evidence="2" id="KW-1185">Reference proteome</keyword>
<gene>
    <name evidence="1" type="ORF">Pan241w_22710</name>
</gene>
<protein>
    <submittedName>
        <fullName evidence="1">Uncharacterized protein</fullName>
    </submittedName>
</protein>
<evidence type="ECO:0000313" key="2">
    <source>
        <dbReference type="Proteomes" id="UP000317171"/>
    </source>
</evidence>
<dbReference type="EMBL" id="CP036269">
    <property type="protein sequence ID" value="QDT42190.1"/>
    <property type="molecule type" value="Genomic_DNA"/>
</dbReference>
<dbReference type="OrthoDB" id="9825829at2"/>
<sequence length="168" mass="18785">MTPEKLVQTTGLFYQSLIHPAPDDPEFRAGLDRFCQLRDNLDRGLALQLIQEVNWRDRLLGFAVAALLQDWSLSSAILETLQRPTGMAIVPAGAWLIIQRRRASKASPELDLSGFDLTQFDGEVGWVLSRLQEEREGGFSVSPEETGPNYGQSLQDQLGLYEFLCAFA</sequence>
<accession>A0A517REB5</accession>
<dbReference type="RefSeq" id="WP_145214998.1">
    <property type="nucleotide sequence ID" value="NZ_CP036269.1"/>
</dbReference>
<reference evidence="1 2" key="1">
    <citation type="submission" date="2019-02" db="EMBL/GenBank/DDBJ databases">
        <title>Deep-cultivation of Planctomycetes and their phenomic and genomic characterization uncovers novel biology.</title>
        <authorList>
            <person name="Wiegand S."/>
            <person name="Jogler M."/>
            <person name="Boedeker C."/>
            <person name="Pinto D."/>
            <person name="Vollmers J."/>
            <person name="Rivas-Marin E."/>
            <person name="Kohn T."/>
            <person name="Peeters S.H."/>
            <person name="Heuer A."/>
            <person name="Rast P."/>
            <person name="Oberbeckmann S."/>
            <person name="Bunk B."/>
            <person name="Jeske O."/>
            <person name="Meyerdierks A."/>
            <person name="Storesund J.E."/>
            <person name="Kallscheuer N."/>
            <person name="Luecker S."/>
            <person name="Lage O.M."/>
            <person name="Pohl T."/>
            <person name="Merkel B.J."/>
            <person name="Hornburger P."/>
            <person name="Mueller R.-W."/>
            <person name="Bruemmer F."/>
            <person name="Labrenz M."/>
            <person name="Spormann A.M."/>
            <person name="Op den Camp H."/>
            <person name="Overmann J."/>
            <person name="Amann R."/>
            <person name="Jetten M.S.M."/>
            <person name="Mascher T."/>
            <person name="Medema M.H."/>
            <person name="Devos D.P."/>
            <person name="Kaster A.-K."/>
            <person name="Ovreas L."/>
            <person name="Rohde M."/>
            <person name="Galperin M.Y."/>
            <person name="Jogler C."/>
        </authorList>
    </citation>
    <scope>NUCLEOTIDE SEQUENCE [LARGE SCALE GENOMIC DNA]</scope>
    <source>
        <strain evidence="1 2">Pan241w</strain>
    </source>
</reference>